<dbReference type="Proteomes" id="UP000000346">
    <property type="component" value="Chromosome"/>
</dbReference>
<dbReference type="HOGENOM" id="CLU_2419863_0_0_2"/>
<dbReference type="OrthoDB" id="35904at2157"/>
<evidence type="ECO:0000313" key="2">
    <source>
        <dbReference type="Proteomes" id="UP000000346"/>
    </source>
</evidence>
<dbReference type="eggNOG" id="arCOG08842">
    <property type="taxonomic scope" value="Archaea"/>
</dbReference>
<gene>
    <name evidence="1" type="ordered locus">ASAC_0166</name>
</gene>
<dbReference type="InterPro" id="IPR054264">
    <property type="entry name" value="PBP2"/>
</dbReference>
<dbReference type="EMBL" id="CP001742">
    <property type="protein sequence ID" value="ADL18574.1"/>
    <property type="molecule type" value="Genomic_DNA"/>
</dbReference>
<keyword evidence="2" id="KW-1185">Reference proteome</keyword>
<dbReference type="STRING" id="666510.ASAC_0166"/>
<dbReference type="AlphaFoldDB" id="D9PZT6"/>
<accession>D9PZT6</accession>
<dbReference type="InParanoid" id="D9PZT6"/>
<dbReference type="RefSeq" id="WP_013266086.1">
    <property type="nucleotide sequence ID" value="NC_014374.1"/>
</dbReference>
<dbReference type="KEGG" id="asc:ASAC_0166"/>
<name>D9PZT6_ACIS3</name>
<dbReference type="Pfam" id="PF22511">
    <property type="entry name" value="PBP2"/>
    <property type="match status" value="1"/>
</dbReference>
<reference evidence="1 2" key="1">
    <citation type="journal article" date="2010" name="Appl. Environ. Microbiol.">
        <title>The genome sequence of the crenarchaeon Acidilobus saccharovorans supports a new order, Acidilobales, and suggests an important ecological role in terrestrial acidic hot springs.</title>
        <authorList>
            <person name="Mardanov A.V."/>
            <person name="Svetlitchnyi V.A."/>
            <person name="Beletsky A.V."/>
            <person name="Prokofeva M.I."/>
            <person name="Bonch-Osmolovskaya E.A."/>
            <person name="Ravin N.V."/>
            <person name="Skryabin K.G."/>
        </authorList>
    </citation>
    <scope>NUCLEOTIDE SEQUENCE [LARGE SCALE GENOMIC DNA]</scope>
    <source>
        <strain evidence="2">DSM 16705 / JCM 18335 / VKM B-2471 / 345-15</strain>
    </source>
</reference>
<dbReference type="GeneID" id="9498380"/>
<protein>
    <submittedName>
        <fullName evidence="1">Uncharacterized protein</fullName>
    </submittedName>
</protein>
<organism evidence="1 2">
    <name type="scientific">Acidilobus saccharovorans (strain DSM 16705 / JCM 18335 / VKM B-2471 / 345-15)</name>
    <dbReference type="NCBI Taxonomy" id="666510"/>
    <lineage>
        <taxon>Archaea</taxon>
        <taxon>Thermoproteota</taxon>
        <taxon>Thermoprotei</taxon>
        <taxon>Acidilobales</taxon>
        <taxon>Acidilobaceae</taxon>
        <taxon>Acidilobus</taxon>
    </lineage>
</organism>
<proteinExistence type="predicted"/>
<evidence type="ECO:0000313" key="1">
    <source>
        <dbReference type="EMBL" id="ADL18574.1"/>
    </source>
</evidence>
<sequence length="100" mass="11002">MSEDWEIRASQLLEVARSLKGELREAFIYLVDNVSVGDLRAAIDLRRRGIRDPAAVLEELVNMGLAERGDECYNLPAPLRKLIAERGIGAIERVLGSGPG</sequence>